<proteinExistence type="predicted"/>
<protein>
    <submittedName>
        <fullName evidence="1">Uncharacterized protein</fullName>
    </submittedName>
</protein>
<dbReference type="Proteomes" id="UP000245626">
    <property type="component" value="Unassembled WGS sequence"/>
</dbReference>
<dbReference type="EMBL" id="KZ820015">
    <property type="protein sequence ID" value="PWN49704.1"/>
    <property type="molecule type" value="Genomic_DNA"/>
</dbReference>
<organism evidence="1 2">
    <name type="scientific">Violaceomyces palustris</name>
    <dbReference type="NCBI Taxonomy" id="1673888"/>
    <lineage>
        <taxon>Eukaryota</taxon>
        <taxon>Fungi</taxon>
        <taxon>Dikarya</taxon>
        <taxon>Basidiomycota</taxon>
        <taxon>Ustilaginomycotina</taxon>
        <taxon>Ustilaginomycetes</taxon>
        <taxon>Violaceomycetales</taxon>
        <taxon>Violaceomycetaceae</taxon>
        <taxon>Violaceomyces</taxon>
    </lineage>
</organism>
<accession>A0ACD0NVE9</accession>
<evidence type="ECO:0000313" key="2">
    <source>
        <dbReference type="Proteomes" id="UP000245626"/>
    </source>
</evidence>
<name>A0ACD0NVE9_9BASI</name>
<reference evidence="1 2" key="1">
    <citation type="journal article" date="2018" name="Mol. Biol. Evol.">
        <title>Broad Genomic Sampling Reveals a Smut Pathogenic Ancestry of the Fungal Clade Ustilaginomycotina.</title>
        <authorList>
            <person name="Kijpornyongpan T."/>
            <person name="Mondo S.J."/>
            <person name="Barry K."/>
            <person name="Sandor L."/>
            <person name="Lee J."/>
            <person name="Lipzen A."/>
            <person name="Pangilinan J."/>
            <person name="LaButti K."/>
            <person name="Hainaut M."/>
            <person name="Henrissat B."/>
            <person name="Grigoriev I.V."/>
            <person name="Spatafora J.W."/>
            <person name="Aime M.C."/>
        </authorList>
    </citation>
    <scope>NUCLEOTIDE SEQUENCE [LARGE SCALE GENOMIC DNA]</scope>
    <source>
        <strain evidence="1 2">SA 807</strain>
    </source>
</reference>
<evidence type="ECO:0000313" key="1">
    <source>
        <dbReference type="EMBL" id="PWN49704.1"/>
    </source>
</evidence>
<sequence>MKCPSLISFFLASAMAYHIQAAVLEERAATCTFPTPGSTKSLSAVQTVAAGKSFDCGNVRYDRGSGACSGQTEGGDSDAVFLLEEGASLSNCIIGANQAEGVHCKGACTLTNIWFEDVCEDAITLKQGSGKSTVIKGGGAKGASDKVVQHNGGGTVTIQDFCVQNSGKLYRSCGNCSTQYKRTVVIKDIIASSVKLLAGINSNYGDTATISGVTASSVTSYCDTYQGTTDNDEEPVKLTSNQKNDYCKF</sequence>
<keyword evidence="2" id="KW-1185">Reference proteome</keyword>
<gene>
    <name evidence="1" type="ORF">IE53DRAFT_369532</name>
</gene>